<protein>
    <recommendedName>
        <fullName evidence="4">Cyclin-domain-containing protein</fullName>
    </recommendedName>
</protein>
<dbReference type="GO" id="GO:0000307">
    <property type="term" value="C:cyclin-dependent protein kinase holoenzyme complex"/>
    <property type="evidence" value="ECO:0007669"/>
    <property type="project" value="TreeGrafter"/>
</dbReference>
<feature type="region of interest" description="Disordered" evidence="1">
    <location>
        <begin position="118"/>
        <end position="158"/>
    </location>
</feature>
<reference evidence="2 3" key="1">
    <citation type="journal article" date="2019" name="Nat. Ecol. Evol.">
        <title>Megaphylogeny resolves global patterns of mushroom evolution.</title>
        <authorList>
            <person name="Varga T."/>
            <person name="Krizsan K."/>
            <person name="Foldi C."/>
            <person name="Dima B."/>
            <person name="Sanchez-Garcia M."/>
            <person name="Sanchez-Ramirez S."/>
            <person name="Szollosi G.J."/>
            <person name="Szarkandi J.G."/>
            <person name="Papp V."/>
            <person name="Albert L."/>
            <person name="Andreopoulos W."/>
            <person name="Angelini C."/>
            <person name="Antonin V."/>
            <person name="Barry K.W."/>
            <person name="Bougher N.L."/>
            <person name="Buchanan P."/>
            <person name="Buyck B."/>
            <person name="Bense V."/>
            <person name="Catcheside P."/>
            <person name="Chovatia M."/>
            <person name="Cooper J."/>
            <person name="Damon W."/>
            <person name="Desjardin D."/>
            <person name="Finy P."/>
            <person name="Geml J."/>
            <person name="Haridas S."/>
            <person name="Hughes K."/>
            <person name="Justo A."/>
            <person name="Karasinski D."/>
            <person name="Kautmanova I."/>
            <person name="Kiss B."/>
            <person name="Kocsube S."/>
            <person name="Kotiranta H."/>
            <person name="LaButti K.M."/>
            <person name="Lechner B.E."/>
            <person name="Liimatainen K."/>
            <person name="Lipzen A."/>
            <person name="Lukacs Z."/>
            <person name="Mihaltcheva S."/>
            <person name="Morgado L.N."/>
            <person name="Niskanen T."/>
            <person name="Noordeloos M.E."/>
            <person name="Ohm R.A."/>
            <person name="Ortiz-Santana B."/>
            <person name="Ovrebo C."/>
            <person name="Racz N."/>
            <person name="Riley R."/>
            <person name="Savchenko A."/>
            <person name="Shiryaev A."/>
            <person name="Soop K."/>
            <person name="Spirin V."/>
            <person name="Szebenyi C."/>
            <person name="Tomsovsky M."/>
            <person name="Tulloss R.E."/>
            <person name="Uehling J."/>
            <person name="Grigoriev I.V."/>
            <person name="Vagvolgyi C."/>
            <person name="Papp T."/>
            <person name="Martin F.M."/>
            <person name="Miettinen O."/>
            <person name="Hibbett D.S."/>
            <person name="Nagy L.G."/>
        </authorList>
    </citation>
    <scope>NUCLEOTIDE SEQUENCE [LARGE SCALE GENOMIC DNA]</scope>
    <source>
        <strain evidence="2 3">CBS 166.37</strain>
    </source>
</reference>
<evidence type="ECO:0008006" key="4">
    <source>
        <dbReference type="Google" id="ProtNLM"/>
    </source>
</evidence>
<dbReference type="GO" id="GO:0016538">
    <property type="term" value="F:cyclin-dependent protein serine/threonine kinase regulator activity"/>
    <property type="evidence" value="ECO:0007669"/>
    <property type="project" value="TreeGrafter"/>
</dbReference>
<gene>
    <name evidence="2" type="ORF">BDQ12DRAFT_170059</name>
</gene>
<dbReference type="Gene3D" id="1.10.472.10">
    <property type="entry name" value="Cyclin-like"/>
    <property type="match status" value="1"/>
</dbReference>
<proteinExistence type="predicted"/>
<accession>A0A5C3MF26</accession>
<dbReference type="AlphaFoldDB" id="A0A5C3MF26"/>
<dbReference type="PANTHER" id="PTHR15615">
    <property type="match status" value="1"/>
</dbReference>
<dbReference type="PANTHER" id="PTHR15615:SF108">
    <property type="entry name" value="PROTEIN CNPPD1"/>
    <property type="match status" value="1"/>
</dbReference>
<organism evidence="2 3">
    <name type="scientific">Crucibulum laeve</name>
    <dbReference type="NCBI Taxonomy" id="68775"/>
    <lineage>
        <taxon>Eukaryota</taxon>
        <taxon>Fungi</taxon>
        <taxon>Dikarya</taxon>
        <taxon>Basidiomycota</taxon>
        <taxon>Agaricomycotina</taxon>
        <taxon>Agaricomycetes</taxon>
        <taxon>Agaricomycetidae</taxon>
        <taxon>Agaricales</taxon>
        <taxon>Agaricineae</taxon>
        <taxon>Nidulariaceae</taxon>
        <taxon>Crucibulum</taxon>
    </lineage>
</organism>
<dbReference type="STRING" id="68775.A0A5C3MF26"/>
<dbReference type="GO" id="GO:0005634">
    <property type="term" value="C:nucleus"/>
    <property type="evidence" value="ECO:0007669"/>
    <property type="project" value="TreeGrafter"/>
</dbReference>
<dbReference type="OrthoDB" id="286814at2759"/>
<dbReference type="CDD" id="cd20557">
    <property type="entry name" value="CYCLIN_ScPCL1-like"/>
    <property type="match status" value="1"/>
</dbReference>
<evidence type="ECO:0000256" key="1">
    <source>
        <dbReference type="SAM" id="MobiDB-lite"/>
    </source>
</evidence>
<keyword evidence="3" id="KW-1185">Reference proteome</keyword>
<name>A0A5C3MF26_9AGAR</name>
<evidence type="ECO:0000313" key="2">
    <source>
        <dbReference type="EMBL" id="TFK43233.1"/>
    </source>
</evidence>
<sequence>MPVPVPRFTKPTAHPVIKHINCDNTHSIQSHNLTHTLPVSPTGPPPSFGTREEWINSLPAWRRTKPRRIWEDDTTHLADQQDFSQGLTAAANAPVIKGVRAQACIPPQYNIYEQVPPVQSLDGLPSPNDDADDEMSDYSARGYSQYGNDKQWDDNSHIGHVQDSSEAMLVDDRSTSHAMDSSPMDAPSYSDHSYERGAFTPIFEDQSPGVASGPDGSSPLGPLTPLSEFVDRAVATEQHPYTSYNGQYDNALPAAEYAYSGKDSGVHYHEPPVAYPTIAEQPKEQASAVSEIATPSATTGYKKLAEPLSEWVASYVWKVCTTGFSLPPMFVRGSNALAPYSNSPPRYLSSAVHSLLLSTLLQPSAVFLAVWYIVRLPAYFGAAALGVELVKEMRFRTALLGDAHAGFERDTLEGAPFRLIVLGCMLANKWLDDHTFSNKTWHTISNVPIHVLNKLESLTLDIFSYDLSISSLQWSQWLGHVMSYHMSLTSPIHPQPISRPSANPHSIVRKSIEELIQAPTPVDSSICDVPQPVFLGLEERKRERMEKEQATAEALDIDLDEDGPLREEYLPRRRISAATSLRASRSHEAAAVTQSNIENVQEWNKRVEIAKPLPPPAKWSPAGDEPILRERNRVSGQYLAVQAPLVSNNYPMAYHQTHDAAYNQNWNPAGNHLPIKQQQQPYIYNVPAPVHVTQPAYNPYVGIGFAQQSYAVPHNRSQSLSYDQDTLQQSRSHARSYSQAQFEYRCSNIRMTANELAPPQETNPHWVDAGQYPYRTAFWPLSGMDYQAAWLRT</sequence>
<dbReference type="Proteomes" id="UP000308652">
    <property type="component" value="Unassembled WGS sequence"/>
</dbReference>
<feature type="region of interest" description="Disordered" evidence="1">
    <location>
        <begin position="171"/>
        <end position="225"/>
    </location>
</feature>
<evidence type="ECO:0000313" key="3">
    <source>
        <dbReference type="Proteomes" id="UP000308652"/>
    </source>
</evidence>
<dbReference type="GO" id="GO:0019901">
    <property type="term" value="F:protein kinase binding"/>
    <property type="evidence" value="ECO:0007669"/>
    <property type="project" value="InterPro"/>
</dbReference>
<dbReference type="EMBL" id="ML213591">
    <property type="protein sequence ID" value="TFK43233.1"/>
    <property type="molecule type" value="Genomic_DNA"/>
</dbReference>
<dbReference type="InterPro" id="IPR013922">
    <property type="entry name" value="Cyclin_PHO80-like"/>
</dbReference>